<dbReference type="GO" id="GO:0046872">
    <property type="term" value="F:metal ion binding"/>
    <property type="evidence" value="ECO:0007669"/>
    <property type="project" value="UniProtKB-KW"/>
</dbReference>
<dbReference type="Proteomes" id="UP000625210">
    <property type="component" value="Unassembled WGS sequence"/>
</dbReference>
<organism evidence="9 10">
    <name type="scientific">Marinithermofilum abyssi</name>
    <dbReference type="NCBI Taxonomy" id="1571185"/>
    <lineage>
        <taxon>Bacteria</taxon>
        <taxon>Bacillati</taxon>
        <taxon>Bacillota</taxon>
        <taxon>Bacilli</taxon>
        <taxon>Bacillales</taxon>
        <taxon>Thermoactinomycetaceae</taxon>
        <taxon>Marinithermofilum</taxon>
    </lineage>
</organism>
<reference evidence="9" key="2">
    <citation type="submission" date="2020-09" db="EMBL/GenBank/DDBJ databases">
        <authorList>
            <person name="Sun Q."/>
            <person name="Zhou Y."/>
        </authorList>
    </citation>
    <scope>NUCLEOTIDE SEQUENCE</scope>
    <source>
        <strain evidence="9">CGMCC 1.15179</strain>
    </source>
</reference>
<dbReference type="PROSITE" id="PS51095">
    <property type="entry name" value="PTS_EIIA_TYPE_3"/>
    <property type="match status" value="1"/>
</dbReference>
<dbReference type="GO" id="GO:0016740">
    <property type="term" value="F:transferase activity"/>
    <property type="evidence" value="ECO:0007669"/>
    <property type="project" value="UniProtKB-KW"/>
</dbReference>
<dbReference type="SUPFAM" id="SSF46973">
    <property type="entry name" value="Enzyme IIa from lactose specific PTS, IIa-lac"/>
    <property type="match status" value="1"/>
</dbReference>
<keyword evidence="2" id="KW-0762">Sugar transport</keyword>
<proteinExistence type="predicted"/>
<evidence type="ECO:0000256" key="5">
    <source>
        <dbReference type="PIRSR" id="PIRSR000699-1"/>
    </source>
</evidence>
<evidence type="ECO:0000256" key="1">
    <source>
        <dbReference type="ARBA" id="ARBA00022448"/>
    </source>
</evidence>
<keyword evidence="1" id="KW-0813">Transport</keyword>
<feature type="coiled-coil region" evidence="8">
    <location>
        <begin position="90"/>
        <end position="117"/>
    </location>
</feature>
<evidence type="ECO:0000256" key="3">
    <source>
        <dbReference type="ARBA" id="ARBA00022679"/>
    </source>
</evidence>
<protein>
    <submittedName>
        <fullName evidence="9">PTS beta-glucoside transporter subunit IIA</fullName>
    </submittedName>
</protein>
<gene>
    <name evidence="9" type="ORF">GCM10011571_00460</name>
</gene>
<dbReference type="Pfam" id="PF02255">
    <property type="entry name" value="PTS_IIA"/>
    <property type="match status" value="1"/>
</dbReference>
<evidence type="ECO:0000256" key="4">
    <source>
        <dbReference type="ARBA" id="ARBA00022683"/>
    </source>
</evidence>
<keyword evidence="4" id="KW-0598">Phosphotransferase system</keyword>
<dbReference type="PIRSF" id="PIRSF000699">
    <property type="entry name" value="PTS_IILac_III"/>
    <property type="match status" value="1"/>
</dbReference>
<evidence type="ECO:0000256" key="7">
    <source>
        <dbReference type="PROSITE-ProRule" id="PRU00418"/>
    </source>
</evidence>
<evidence type="ECO:0000256" key="6">
    <source>
        <dbReference type="PIRSR" id="PIRSR000699-2"/>
    </source>
</evidence>
<keyword evidence="6" id="KW-0460">Magnesium</keyword>
<dbReference type="InterPro" id="IPR036542">
    <property type="entry name" value="PTS_IIA_lac/cel_sf"/>
</dbReference>
<keyword evidence="8" id="KW-0175">Coiled coil</keyword>
<feature type="modified residue" description="Phosphohistidine; by HPr" evidence="7">
    <location>
        <position position="72"/>
    </location>
</feature>
<keyword evidence="6" id="KW-0479">Metal-binding</keyword>
<dbReference type="AlphaFoldDB" id="A0A8J2YC23"/>
<dbReference type="PANTHER" id="PTHR34382:SF7">
    <property type="entry name" value="PTS SYSTEM N,N'-DIACETYLCHITOBIOSE-SPECIFIC EIIA COMPONENT"/>
    <property type="match status" value="1"/>
</dbReference>
<keyword evidence="3" id="KW-0808">Transferase</keyword>
<accession>A0A8J2YC23</accession>
<dbReference type="PANTHER" id="PTHR34382">
    <property type="entry name" value="PTS SYSTEM N,N'-DIACETYLCHITOBIOSE-SPECIFIC EIIA COMPONENT"/>
    <property type="match status" value="1"/>
</dbReference>
<dbReference type="EMBL" id="BMHQ01000001">
    <property type="protein sequence ID" value="GGE03516.1"/>
    <property type="molecule type" value="Genomic_DNA"/>
</dbReference>
<feature type="binding site" evidence="6">
    <location>
        <position position="75"/>
    </location>
    <ligand>
        <name>Mg(2+)</name>
        <dbReference type="ChEBI" id="CHEBI:18420"/>
        <note>ligand shared between all trimeric partners</note>
    </ligand>
</feature>
<comment type="cofactor">
    <cofactor evidence="6">
        <name>Mg(2+)</name>
        <dbReference type="ChEBI" id="CHEBI:18420"/>
    </cofactor>
    <text evidence="6">Binds 1 Mg(2+) ion per trimer.</text>
</comment>
<sequence>MDFEQQVWQLVLHGGNARSCAYEAMDAAESGDFKSAEKHLKEAEAAFREGHQVLTTLLQSGDDQLSGLLMMHAQDHLMTAQAELNLIRRIIHQQQSIQNLEQRLQILEETRDTYARNHHRHSK</sequence>
<dbReference type="RefSeq" id="WP_188645933.1">
    <property type="nucleotide sequence ID" value="NZ_BMHQ01000001.1"/>
</dbReference>
<dbReference type="GO" id="GO:0009401">
    <property type="term" value="P:phosphoenolpyruvate-dependent sugar phosphotransferase system"/>
    <property type="evidence" value="ECO:0007669"/>
    <property type="project" value="UniProtKB-KW"/>
</dbReference>
<feature type="active site" description="Tele-phosphohistidine intermediate" evidence="5">
    <location>
        <position position="72"/>
    </location>
</feature>
<evidence type="ECO:0000256" key="8">
    <source>
        <dbReference type="SAM" id="Coils"/>
    </source>
</evidence>
<name>A0A8J2YC23_9BACL</name>
<dbReference type="Gene3D" id="1.20.58.80">
    <property type="entry name" value="Phosphotransferase system, lactose/cellobiose-type IIA subunit"/>
    <property type="match status" value="1"/>
</dbReference>
<comment type="caution">
    <text evidence="9">The sequence shown here is derived from an EMBL/GenBank/DDBJ whole genome shotgun (WGS) entry which is preliminary data.</text>
</comment>
<reference evidence="9" key="1">
    <citation type="journal article" date="2014" name="Int. J. Syst. Evol. Microbiol.">
        <title>Complete genome sequence of Corynebacterium casei LMG S-19264T (=DSM 44701T), isolated from a smear-ripened cheese.</title>
        <authorList>
            <consortium name="US DOE Joint Genome Institute (JGI-PGF)"/>
            <person name="Walter F."/>
            <person name="Albersmeier A."/>
            <person name="Kalinowski J."/>
            <person name="Ruckert C."/>
        </authorList>
    </citation>
    <scope>NUCLEOTIDE SEQUENCE</scope>
    <source>
        <strain evidence="9">CGMCC 1.15179</strain>
    </source>
</reference>
<evidence type="ECO:0000313" key="10">
    <source>
        <dbReference type="Proteomes" id="UP000625210"/>
    </source>
</evidence>
<dbReference type="InterPro" id="IPR003188">
    <property type="entry name" value="PTS_IIA_lac/cel"/>
</dbReference>
<evidence type="ECO:0000256" key="2">
    <source>
        <dbReference type="ARBA" id="ARBA00022597"/>
    </source>
</evidence>
<evidence type="ECO:0000313" key="9">
    <source>
        <dbReference type="EMBL" id="GGE03516.1"/>
    </source>
</evidence>
<keyword evidence="10" id="KW-1185">Reference proteome</keyword>